<dbReference type="Gene3D" id="1.20.120.1220">
    <property type="match status" value="1"/>
</dbReference>
<dbReference type="InterPro" id="IPR000045">
    <property type="entry name" value="Prepilin_IV_endopep_pep"/>
</dbReference>
<organism evidence="5 6">
    <name type="scientific">Streptomyces chumphonensis</name>
    <dbReference type="NCBI Taxonomy" id="1214925"/>
    <lineage>
        <taxon>Bacteria</taxon>
        <taxon>Bacillati</taxon>
        <taxon>Actinomycetota</taxon>
        <taxon>Actinomycetes</taxon>
        <taxon>Kitasatosporales</taxon>
        <taxon>Streptomycetaceae</taxon>
        <taxon>Streptomyces</taxon>
    </lineage>
</organism>
<dbReference type="PANTHER" id="PTHR30487">
    <property type="entry name" value="TYPE 4 PREPILIN-LIKE PROTEINS LEADER PEPTIDE-PROCESSING ENZYME"/>
    <property type="match status" value="1"/>
</dbReference>
<dbReference type="GO" id="GO:0005886">
    <property type="term" value="C:plasma membrane"/>
    <property type="evidence" value="ECO:0007669"/>
    <property type="project" value="TreeGrafter"/>
</dbReference>
<evidence type="ECO:0000256" key="1">
    <source>
        <dbReference type="ARBA" id="ARBA00005801"/>
    </source>
</evidence>
<feature type="transmembrane region" description="Helical" evidence="3">
    <location>
        <begin position="117"/>
        <end position="136"/>
    </location>
</feature>
<dbReference type="InterPro" id="IPR050882">
    <property type="entry name" value="Prepilin_peptidase/N-MTase"/>
</dbReference>
<reference evidence="5" key="1">
    <citation type="submission" date="2020-09" db="EMBL/GenBank/DDBJ databases">
        <title>Secondary metabolite and genome analysis of marine Streptomyces chumphonensis KK1-2T.</title>
        <authorList>
            <person name="Phongsopitanun W."/>
            <person name="Kanchanasin P."/>
            <person name="Pittayakhajonwut P."/>
            <person name="Suwanborirux K."/>
            <person name="Tanasupawat S."/>
        </authorList>
    </citation>
    <scope>NUCLEOTIDE SEQUENCE</scope>
    <source>
        <strain evidence="5">KK1-2</strain>
    </source>
</reference>
<dbReference type="Proteomes" id="UP000632289">
    <property type="component" value="Unassembled WGS sequence"/>
</dbReference>
<feature type="transmembrane region" description="Helical" evidence="3">
    <location>
        <begin position="92"/>
        <end position="111"/>
    </location>
</feature>
<dbReference type="AlphaFoldDB" id="A0A927F3D0"/>
<keyword evidence="3" id="KW-0812">Transmembrane</keyword>
<keyword evidence="3" id="KW-1133">Transmembrane helix</keyword>
<comment type="similarity">
    <text evidence="1 2">Belongs to the peptidase A24 family.</text>
</comment>
<dbReference type="GO" id="GO:0004190">
    <property type="term" value="F:aspartic-type endopeptidase activity"/>
    <property type="evidence" value="ECO:0007669"/>
    <property type="project" value="InterPro"/>
</dbReference>
<feature type="transmembrane region" description="Helical" evidence="3">
    <location>
        <begin position="143"/>
        <end position="163"/>
    </location>
</feature>
<dbReference type="PANTHER" id="PTHR30487:SF0">
    <property type="entry name" value="PREPILIN LEADER PEPTIDASE_N-METHYLTRANSFERASE-RELATED"/>
    <property type="match status" value="1"/>
</dbReference>
<dbReference type="GO" id="GO:0006465">
    <property type="term" value="P:signal peptide processing"/>
    <property type="evidence" value="ECO:0007669"/>
    <property type="project" value="TreeGrafter"/>
</dbReference>
<evidence type="ECO:0000256" key="2">
    <source>
        <dbReference type="RuleBase" id="RU003793"/>
    </source>
</evidence>
<comment type="caution">
    <text evidence="5">The sequence shown here is derived from an EMBL/GenBank/DDBJ whole genome shotgun (WGS) entry which is preliminary data.</text>
</comment>
<gene>
    <name evidence="5" type="ORF">IF129_18630</name>
</gene>
<protein>
    <submittedName>
        <fullName evidence="5">Prepilin peptidase</fullName>
    </submittedName>
</protein>
<keyword evidence="3" id="KW-0472">Membrane</keyword>
<sequence length="242" mass="24044">MAELLLVLAAAAYGAVAGCLLVRPAHRLAVPPGEPWRDRCPRGHAVTGRPGRGRCRACGGARYGPAPGPLAVLTAAVCAGLAGAVGGRPELLVWLLLTPVLVLLAVVDVAVHRLPDVLTLPLAGAAGALLGLAALVPAAGGSWTGALLGGAASGVGYFVLFLIHSRGMGFGDVKLAITCGTALGWYGPQVLLLGTFAAFALGAAYGTALVLARRAGRRTPLPFGPFMIVGALAGVALGGLAA</sequence>
<evidence type="ECO:0000313" key="6">
    <source>
        <dbReference type="Proteomes" id="UP000632289"/>
    </source>
</evidence>
<feature type="transmembrane region" description="Helical" evidence="3">
    <location>
        <begin position="223"/>
        <end position="241"/>
    </location>
</feature>
<dbReference type="EMBL" id="JACXYU010000010">
    <property type="protein sequence ID" value="MBD3933561.1"/>
    <property type="molecule type" value="Genomic_DNA"/>
</dbReference>
<evidence type="ECO:0000259" key="4">
    <source>
        <dbReference type="Pfam" id="PF01478"/>
    </source>
</evidence>
<evidence type="ECO:0000256" key="3">
    <source>
        <dbReference type="SAM" id="Phobius"/>
    </source>
</evidence>
<evidence type="ECO:0000313" key="5">
    <source>
        <dbReference type="EMBL" id="MBD3933561.1"/>
    </source>
</evidence>
<feature type="domain" description="Prepilin type IV endopeptidase peptidase" evidence="4">
    <location>
        <begin position="96"/>
        <end position="205"/>
    </location>
</feature>
<dbReference type="PRINTS" id="PR00864">
    <property type="entry name" value="PREPILNPTASE"/>
</dbReference>
<keyword evidence="6" id="KW-1185">Reference proteome</keyword>
<accession>A0A927F3D0</accession>
<feature type="transmembrane region" description="Helical" evidence="3">
    <location>
        <begin position="66"/>
        <end position="85"/>
    </location>
</feature>
<dbReference type="RefSeq" id="WP_191210858.1">
    <property type="nucleotide sequence ID" value="NZ_BAABKL010000033.1"/>
</dbReference>
<dbReference type="Pfam" id="PF01478">
    <property type="entry name" value="Peptidase_A24"/>
    <property type="match status" value="1"/>
</dbReference>
<feature type="transmembrane region" description="Helical" evidence="3">
    <location>
        <begin position="190"/>
        <end position="211"/>
    </location>
</feature>
<dbReference type="InterPro" id="IPR014032">
    <property type="entry name" value="Peptidase_A24A_bac"/>
</dbReference>
<proteinExistence type="inferred from homology"/>
<name>A0A927F3D0_9ACTN</name>